<dbReference type="Pfam" id="PF25882">
    <property type="entry name" value="Plasmid_parti_C"/>
    <property type="match status" value="1"/>
</dbReference>
<dbReference type="RefSeq" id="WP_012539522.1">
    <property type="nucleotide sequence ID" value="NC_011250.1"/>
</dbReference>
<evidence type="ECO:0000259" key="2">
    <source>
        <dbReference type="Pfam" id="PF25882"/>
    </source>
</evidence>
<gene>
    <name evidence="3" type="primary">pf49</name>
    <name evidence="3" type="ordered locus">BDU_5026</name>
</gene>
<dbReference type="Proteomes" id="UP000000611">
    <property type="component" value="Plasmid pl40"/>
</dbReference>
<keyword evidence="3" id="KW-0614">Plasmid</keyword>
<dbReference type="KEGG" id="bdu:BDU_5026"/>
<proteinExistence type="predicted"/>
<organism evidence="3 4">
    <name type="scientific">Borrelia duttonii (strain Ly)</name>
    <dbReference type="NCBI Taxonomy" id="412419"/>
    <lineage>
        <taxon>Bacteria</taxon>
        <taxon>Pseudomonadati</taxon>
        <taxon>Spirochaetota</taxon>
        <taxon>Spirochaetia</taxon>
        <taxon>Spirochaetales</taxon>
        <taxon>Borreliaceae</taxon>
        <taxon>Borrelia</taxon>
    </lineage>
</organism>
<dbReference type="InterPro" id="IPR058550">
    <property type="entry name" value="Plasmid_parti_N"/>
</dbReference>
<dbReference type="EMBL" id="CP000987">
    <property type="protein sequence ID" value="ACH94123.1"/>
    <property type="molecule type" value="Genomic_DNA"/>
</dbReference>
<dbReference type="InterPro" id="IPR002596">
    <property type="entry name" value="Plasmid_parti"/>
</dbReference>
<feature type="domain" description="Plasmid partition protein putative N-terminal" evidence="1">
    <location>
        <begin position="40"/>
        <end position="144"/>
    </location>
</feature>
<protein>
    <submittedName>
        <fullName evidence="3">PF49 plasmid partition protein</fullName>
    </submittedName>
</protein>
<evidence type="ECO:0000313" key="4">
    <source>
        <dbReference type="Proteomes" id="UP000000611"/>
    </source>
</evidence>
<feature type="domain" description="Plasmid partition protein putative C-terminal" evidence="2">
    <location>
        <begin position="150"/>
        <end position="200"/>
    </location>
</feature>
<dbReference type="InterPro" id="IPR058551">
    <property type="entry name" value="Plasmid_parti_C"/>
</dbReference>
<name>B5RP37_BORDL</name>
<dbReference type="AlphaFoldDB" id="B5RP37"/>
<geneLocation type="plasmid" evidence="3 4">
    <name>pl40</name>
</geneLocation>
<evidence type="ECO:0000259" key="1">
    <source>
        <dbReference type="Pfam" id="PF01672"/>
    </source>
</evidence>
<dbReference type="HOGENOM" id="CLU_111029_0_0_12"/>
<accession>B5RP37</accession>
<dbReference type="OrthoDB" id="9897570at2"/>
<evidence type="ECO:0000313" key="3">
    <source>
        <dbReference type="EMBL" id="ACH94123.1"/>
    </source>
</evidence>
<dbReference type="Pfam" id="PF01672">
    <property type="entry name" value="Plasmid_parti_N"/>
    <property type="match status" value="1"/>
</dbReference>
<reference evidence="3 4" key="1">
    <citation type="journal article" date="2008" name="PLoS Genet.">
        <title>The genome of Borrelia recurrentis, the agent of deadly louse-borne relapsing fever, is a degraded subset of tick-borne Borrelia duttonii.</title>
        <authorList>
            <person name="Lescot M."/>
            <person name="Audic S."/>
            <person name="Robert C."/>
            <person name="Nguyen T.T."/>
            <person name="Blanc G."/>
            <person name="Cutler S.J."/>
            <person name="Wincker P."/>
            <person name="Couloux A."/>
            <person name="Claverie J.-M."/>
            <person name="Raoult D."/>
            <person name="Drancourt M."/>
        </authorList>
    </citation>
    <scope>NUCLEOTIDE SEQUENCE [LARGE SCALE GENOMIC DNA]</scope>
    <source>
        <strain evidence="3 4">Ly</strain>
    </source>
</reference>
<sequence>MSKKLDLQVQRRNLSDNINLSTEGNNTGVILTSVNSQVVTNEQNSSLEYFKELKRKLMINLKDEIHAKITVMKILKEINDKVLYIQEGYKTFSAFIEEFNLARTQVYGYIRMASAIDEGILSEEYIIQNGIQNSLLFIRSTNSTNIKKSRQNPVKPLRFQLKSQESYDFYKKNSKFTSFVLDELFIEKKDWLETLMKKFNSLRDH</sequence>
<keyword evidence="4" id="KW-1185">Reference proteome</keyword>
<dbReference type="NCBIfam" id="NF033725">
    <property type="entry name" value="borfam_49"/>
    <property type="match status" value="1"/>
</dbReference>